<dbReference type="CDD" id="cd04623">
    <property type="entry name" value="CBS_pair_bac_euk"/>
    <property type="match status" value="1"/>
</dbReference>
<proteinExistence type="predicted"/>
<dbReference type="OrthoDB" id="9807125at2"/>
<name>A0A3T0N329_9RHOB</name>
<evidence type="ECO:0000256" key="1">
    <source>
        <dbReference type="ARBA" id="ARBA00023122"/>
    </source>
</evidence>
<dbReference type="EMBL" id="CP033219">
    <property type="protein sequence ID" value="AZV78420.1"/>
    <property type="molecule type" value="Genomic_DNA"/>
</dbReference>
<dbReference type="Pfam" id="PF00571">
    <property type="entry name" value="CBS"/>
    <property type="match status" value="2"/>
</dbReference>
<dbReference type="SMART" id="SM00116">
    <property type="entry name" value="CBS"/>
    <property type="match status" value="2"/>
</dbReference>
<dbReference type="KEGG" id="sedi:EBB79_11375"/>
<sequence length="171" mass="18644">MALGGQLLCYLDVPNRTKIGSQPMKPSTMADMIAGKRVHKTSPEDSVRTACIIMTSANIGALPVVDDEGVLVGILSERDVIQRSIIVYRPSTTTLVKQVMTPNPQWLAPDAKPDEAYQIMSKGKFRHLPICEDGQVLGIVSIRDFIPPQGNSIVDRLRGKSGKAKASTRLF</sequence>
<dbReference type="Gene3D" id="3.10.580.10">
    <property type="entry name" value="CBS-domain"/>
    <property type="match status" value="1"/>
</dbReference>
<dbReference type="InterPro" id="IPR044725">
    <property type="entry name" value="CBSX3_CBS_dom"/>
</dbReference>
<evidence type="ECO:0000256" key="2">
    <source>
        <dbReference type="PROSITE-ProRule" id="PRU00703"/>
    </source>
</evidence>
<dbReference type="AlphaFoldDB" id="A0A3T0N329"/>
<dbReference type="PANTHER" id="PTHR43080:SF2">
    <property type="entry name" value="CBS DOMAIN-CONTAINING PROTEIN"/>
    <property type="match status" value="1"/>
</dbReference>
<accession>A0A3T0N329</accession>
<evidence type="ECO:0000313" key="4">
    <source>
        <dbReference type="EMBL" id="AZV78420.1"/>
    </source>
</evidence>
<dbReference type="PANTHER" id="PTHR43080">
    <property type="entry name" value="CBS DOMAIN-CONTAINING PROTEIN CBSX3, MITOCHONDRIAL"/>
    <property type="match status" value="1"/>
</dbReference>
<reference evidence="4 5" key="1">
    <citation type="submission" date="2018-10" db="EMBL/GenBank/DDBJ databases">
        <title>Parasedimentitalea marina sp. nov., a psychrophilic bacterium isolated from deep seawater of the New Britain Trench.</title>
        <authorList>
            <person name="Cao J."/>
        </authorList>
    </citation>
    <scope>NUCLEOTIDE SEQUENCE [LARGE SCALE GENOMIC DNA]</scope>
    <source>
        <strain evidence="4 5">W43</strain>
    </source>
</reference>
<dbReference type="InterPro" id="IPR051257">
    <property type="entry name" value="Diverse_CBS-Domain"/>
</dbReference>
<dbReference type="InterPro" id="IPR000644">
    <property type="entry name" value="CBS_dom"/>
</dbReference>
<protein>
    <submittedName>
        <fullName evidence="4">CBS domain-containing protein</fullName>
    </submittedName>
</protein>
<dbReference type="PROSITE" id="PS51371">
    <property type="entry name" value="CBS"/>
    <property type="match status" value="2"/>
</dbReference>
<evidence type="ECO:0000259" key="3">
    <source>
        <dbReference type="PROSITE" id="PS51371"/>
    </source>
</evidence>
<evidence type="ECO:0000313" key="5">
    <source>
        <dbReference type="Proteomes" id="UP000283063"/>
    </source>
</evidence>
<keyword evidence="1 2" id="KW-0129">CBS domain</keyword>
<keyword evidence="5" id="KW-1185">Reference proteome</keyword>
<dbReference type="InterPro" id="IPR046342">
    <property type="entry name" value="CBS_dom_sf"/>
</dbReference>
<feature type="domain" description="CBS" evidence="3">
    <location>
        <begin position="100"/>
        <end position="156"/>
    </location>
</feature>
<gene>
    <name evidence="4" type="ORF">EBB79_11375</name>
</gene>
<dbReference type="Proteomes" id="UP000283063">
    <property type="component" value="Chromosome"/>
</dbReference>
<dbReference type="SUPFAM" id="SSF54631">
    <property type="entry name" value="CBS-domain pair"/>
    <property type="match status" value="1"/>
</dbReference>
<feature type="domain" description="CBS" evidence="3">
    <location>
        <begin position="32"/>
        <end position="93"/>
    </location>
</feature>
<organism evidence="4 5">
    <name type="scientific">Parasedimentitalea marina</name>
    <dbReference type="NCBI Taxonomy" id="2483033"/>
    <lineage>
        <taxon>Bacteria</taxon>
        <taxon>Pseudomonadati</taxon>
        <taxon>Pseudomonadota</taxon>
        <taxon>Alphaproteobacteria</taxon>
        <taxon>Rhodobacterales</taxon>
        <taxon>Paracoccaceae</taxon>
        <taxon>Parasedimentitalea</taxon>
    </lineage>
</organism>